<evidence type="ECO:0000256" key="2">
    <source>
        <dbReference type="ARBA" id="ARBA00022448"/>
    </source>
</evidence>
<protein>
    <submittedName>
        <fullName evidence="8">Twin-arginine translocase TatA/TatE family subunit</fullName>
    </submittedName>
</protein>
<dbReference type="EMBL" id="DRUY01000147">
    <property type="protein sequence ID" value="HHI65789.1"/>
    <property type="molecule type" value="Genomic_DNA"/>
</dbReference>
<evidence type="ECO:0000313" key="8">
    <source>
        <dbReference type="EMBL" id="HHI65789.1"/>
    </source>
</evidence>
<accession>A0A7C5PBI8</accession>
<comment type="caution">
    <text evidence="8">The sequence shown here is derived from an EMBL/GenBank/DDBJ whole genome shotgun (WGS) entry which is preliminary data.</text>
</comment>
<name>A0A7C5PBI8_9BACT</name>
<keyword evidence="2" id="KW-0813">Transport</keyword>
<gene>
    <name evidence="8" type="ORF">ENL70_04500</name>
</gene>
<comment type="subcellular location">
    <subcellularLocation>
        <location evidence="1">Membrane</location>
        <topology evidence="1">Single-pass membrane protein</topology>
    </subcellularLocation>
</comment>
<evidence type="ECO:0000256" key="3">
    <source>
        <dbReference type="ARBA" id="ARBA00022692"/>
    </source>
</evidence>
<keyword evidence="3" id="KW-0812">Transmembrane</keyword>
<keyword evidence="6" id="KW-0811">Translocation</keyword>
<dbReference type="GO" id="GO:0016020">
    <property type="term" value="C:membrane"/>
    <property type="evidence" value="ECO:0007669"/>
    <property type="project" value="UniProtKB-ARBA"/>
</dbReference>
<dbReference type="InterPro" id="IPR003369">
    <property type="entry name" value="TatA/B/E"/>
</dbReference>
<evidence type="ECO:0000256" key="1">
    <source>
        <dbReference type="ARBA" id="ARBA00004167"/>
    </source>
</evidence>
<proteinExistence type="predicted"/>
<organism evidence="8">
    <name type="scientific">Thermodesulfobium narugense</name>
    <dbReference type="NCBI Taxonomy" id="184064"/>
    <lineage>
        <taxon>Bacteria</taxon>
        <taxon>Pseudomonadati</taxon>
        <taxon>Thermodesulfobiota</taxon>
        <taxon>Thermodesulfobiia</taxon>
        <taxon>Thermodesulfobiales</taxon>
        <taxon>Thermodesulfobiaceae</taxon>
        <taxon>Thermodesulfobium</taxon>
    </lineage>
</organism>
<dbReference type="GO" id="GO:0015031">
    <property type="term" value="P:protein transport"/>
    <property type="evidence" value="ECO:0007669"/>
    <property type="project" value="UniProtKB-KW"/>
</dbReference>
<dbReference type="PANTHER" id="PTHR42982:SF1">
    <property type="entry name" value="SEC-INDEPENDENT PROTEIN TRANSLOCASE PROTEIN TATA"/>
    <property type="match status" value="1"/>
</dbReference>
<dbReference type="PANTHER" id="PTHR42982">
    <property type="entry name" value="SEC-INDEPENDENT PROTEIN TRANSLOCASE PROTEIN TATA"/>
    <property type="match status" value="1"/>
</dbReference>
<dbReference type="Gene3D" id="1.20.5.3310">
    <property type="match status" value="1"/>
</dbReference>
<keyword evidence="5" id="KW-1133">Transmembrane helix</keyword>
<dbReference type="Pfam" id="PF02416">
    <property type="entry name" value="TatA_B_E"/>
    <property type="match status" value="1"/>
</dbReference>
<sequence>MISWQQSTMIIVVLLIILGPNKLPKIAKDIGKTIRSFKKETQEIKEQVDITKQIK</sequence>
<evidence type="ECO:0000256" key="6">
    <source>
        <dbReference type="ARBA" id="ARBA00023010"/>
    </source>
</evidence>
<evidence type="ECO:0000256" key="5">
    <source>
        <dbReference type="ARBA" id="ARBA00022989"/>
    </source>
</evidence>
<reference evidence="8" key="1">
    <citation type="journal article" date="2020" name="mSystems">
        <title>Genome- and Community-Level Interaction Insights into Carbon Utilization and Element Cycling Functions of Hydrothermarchaeota in Hydrothermal Sediment.</title>
        <authorList>
            <person name="Zhou Z."/>
            <person name="Liu Y."/>
            <person name="Xu W."/>
            <person name="Pan J."/>
            <person name="Luo Z.H."/>
            <person name="Li M."/>
        </authorList>
    </citation>
    <scope>NUCLEOTIDE SEQUENCE [LARGE SCALE GENOMIC DNA]</scope>
    <source>
        <strain evidence="8">SpSt-1019</strain>
    </source>
</reference>
<dbReference type="AlphaFoldDB" id="A0A7C5PBI8"/>
<evidence type="ECO:0000256" key="4">
    <source>
        <dbReference type="ARBA" id="ARBA00022927"/>
    </source>
</evidence>
<keyword evidence="4" id="KW-0653">Protein transport</keyword>
<evidence type="ECO:0000256" key="7">
    <source>
        <dbReference type="ARBA" id="ARBA00023136"/>
    </source>
</evidence>
<keyword evidence="7" id="KW-0472">Membrane</keyword>